<evidence type="ECO:0000313" key="2">
    <source>
        <dbReference type="Proteomes" id="UP000651475"/>
    </source>
</evidence>
<reference evidence="1 2" key="1">
    <citation type="submission" date="2020-08" db="EMBL/GenBank/DDBJ databases">
        <title>Genome public.</title>
        <authorList>
            <person name="Liu C."/>
            <person name="Sun Q."/>
        </authorList>
    </citation>
    <scope>NUCLEOTIDE SEQUENCE [LARGE SCALE GENOMIC DNA]</scope>
    <source>
        <strain evidence="1 2">NSJ-79</strain>
    </source>
</reference>
<sequence length="60" mass="6829">MDLLDKLQKAYSKLKKEIAKEETINKEEILTGIDAGLKEMLKRKRGGRKAKSLGELIDEL</sequence>
<gene>
    <name evidence="1" type="ORF">H8S65_13005</name>
</gene>
<accession>A0ABR7DQI8</accession>
<dbReference type="EMBL" id="JACOOJ010000023">
    <property type="protein sequence ID" value="MBC5633679.1"/>
    <property type="molecule type" value="Genomic_DNA"/>
</dbReference>
<name>A0ABR7DQI8_9BACT</name>
<evidence type="ECO:0000313" key="1">
    <source>
        <dbReference type="EMBL" id="MBC5633679.1"/>
    </source>
</evidence>
<dbReference type="Proteomes" id="UP000651475">
    <property type="component" value="Unassembled WGS sequence"/>
</dbReference>
<comment type="caution">
    <text evidence="1">The sequence shown here is derived from an EMBL/GenBank/DDBJ whole genome shotgun (WGS) entry which is preliminary data.</text>
</comment>
<keyword evidence="2" id="KW-1185">Reference proteome</keyword>
<organism evidence="1 2">
    <name type="scientific">Parabacteroides hominis</name>
    <dbReference type="NCBI Taxonomy" id="2763057"/>
    <lineage>
        <taxon>Bacteria</taxon>
        <taxon>Pseudomonadati</taxon>
        <taxon>Bacteroidota</taxon>
        <taxon>Bacteroidia</taxon>
        <taxon>Bacteroidales</taxon>
        <taxon>Tannerellaceae</taxon>
        <taxon>Parabacteroides</taxon>
    </lineage>
</organism>
<protein>
    <submittedName>
        <fullName evidence="1">Uncharacterized protein</fullName>
    </submittedName>
</protein>
<proteinExistence type="predicted"/>